<sequence>MLYYASNSGPNVAYSSSIREAWTKVVDEALSKGGVAEACWPLCLHLDKAALERLESGAESIGDEDVARALLAASSKGATEPALLNAYDHLLSKNGAVSQSPKLRLHLLRSVLVILHQWAMSLFAHRMSTSAYRPSIILDAAKRYMSEVSEVQRLDLPQMHQQTEAVYSGFQEIEESLRHKSPLRVTDQVLISCF</sequence>
<dbReference type="PANTHER" id="PTHR10350">
    <property type="entry name" value="NUCLEAR PORE COMPLEX PROTEIN NUP155"/>
    <property type="match status" value="1"/>
</dbReference>
<evidence type="ECO:0000313" key="1">
    <source>
        <dbReference type="EMBL" id="PRQ53484.1"/>
    </source>
</evidence>
<keyword evidence="2" id="KW-1185">Reference proteome</keyword>
<dbReference type="GO" id="GO:0044611">
    <property type="term" value="C:nuclear pore inner ring"/>
    <property type="evidence" value="ECO:0007669"/>
    <property type="project" value="TreeGrafter"/>
</dbReference>
<dbReference type="OMA" id="RMSTSAY"/>
<reference evidence="1 2" key="1">
    <citation type="journal article" date="2018" name="Nat. Genet.">
        <title>The Rosa genome provides new insights in the design of modern roses.</title>
        <authorList>
            <person name="Bendahmane M."/>
        </authorList>
    </citation>
    <scope>NUCLEOTIDE SEQUENCE [LARGE SCALE GENOMIC DNA]</scope>
    <source>
        <strain evidence="2">cv. Old Blush</strain>
    </source>
</reference>
<dbReference type="GO" id="GO:0017056">
    <property type="term" value="F:structural constituent of nuclear pore"/>
    <property type="evidence" value="ECO:0007669"/>
    <property type="project" value="InterPro"/>
</dbReference>
<evidence type="ECO:0000313" key="2">
    <source>
        <dbReference type="Proteomes" id="UP000238479"/>
    </source>
</evidence>
<dbReference type="GO" id="GO:0006405">
    <property type="term" value="P:RNA export from nucleus"/>
    <property type="evidence" value="ECO:0007669"/>
    <property type="project" value="TreeGrafter"/>
</dbReference>
<dbReference type="GO" id="GO:0006606">
    <property type="term" value="P:protein import into nucleus"/>
    <property type="evidence" value="ECO:0007669"/>
    <property type="project" value="TreeGrafter"/>
</dbReference>
<gene>
    <name evidence="1" type="ORF">RchiOBHm_Chr2g0167021</name>
</gene>
<accession>A0A2P6S476</accession>
<dbReference type="PANTHER" id="PTHR10350:SF6">
    <property type="entry name" value="NUCLEAR PORE COMPLEX PROTEIN NUP155"/>
    <property type="match status" value="1"/>
</dbReference>
<dbReference type="STRING" id="74649.A0A2P6S476"/>
<dbReference type="EMBL" id="PDCK01000040">
    <property type="protein sequence ID" value="PRQ53484.1"/>
    <property type="molecule type" value="Genomic_DNA"/>
</dbReference>
<dbReference type="Gramene" id="PRQ53484">
    <property type="protein sequence ID" value="PRQ53484"/>
    <property type="gene ID" value="RchiOBHm_Chr2g0167021"/>
</dbReference>
<dbReference type="Proteomes" id="UP000238479">
    <property type="component" value="Chromosome 2"/>
</dbReference>
<dbReference type="GO" id="GO:0036228">
    <property type="term" value="P:protein localization to nuclear inner membrane"/>
    <property type="evidence" value="ECO:0007669"/>
    <property type="project" value="TreeGrafter"/>
</dbReference>
<dbReference type="GO" id="GO:0000972">
    <property type="term" value="P:transcription-dependent tethering of RNA polymerase II gene DNA at nuclear periphery"/>
    <property type="evidence" value="ECO:0007669"/>
    <property type="project" value="TreeGrafter"/>
</dbReference>
<name>A0A2P6S476_ROSCH</name>
<organism evidence="1 2">
    <name type="scientific">Rosa chinensis</name>
    <name type="common">China rose</name>
    <dbReference type="NCBI Taxonomy" id="74649"/>
    <lineage>
        <taxon>Eukaryota</taxon>
        <taxon>Viridiplantae</taxon>
        <taxon>Streptophyta</taxon>
        <taxon>Embryophyta</taxon>
        <taxon>Tracheophyta</taxon>
        <taxon>Spermatophyta</taxon>
        <taxon>Magnoliopsida</taxon>
        <taxon>eudicotyledons</taxon>
        <taxon>Gunneridae</taxon>
        <taxon>Pentapetalae</taxon>
        <taxon>rosids</taxon>
        <taxon>fabids</taxon>
        <taxon>Rosales</taxon>
        <taxon>Rosaceae</taxon>
        <taxon>Rosoideae</taxon>
        <taxon>Rosoideae incertae sedis</taxon>
        <taxon>Rosa</taxon>
    </lineage>
</organism>
<protein>
    <submittedName>
        <fullName evidence="1">Uncharacterized protein</fullName>
    </submittedName>
</protein>
<dbReference type="InterPro" id="IPR004870">
    <property type="entry name" value="Nucleoporin_Nup155"/>
</dbReference>
<dbReference type="AlphaFoldDB" id="A0A2P6S476"/>
<proteinExistence type="predicted"/>
<comment type="caution">
    <text evidence="1">The sequence shown here is derived from an EMBL/GenBank/DDBJ whole genome shotgun (WGS) entry which is preliminary data.</text>
</comment>